<gene>
    <name evidence="1" type="ORF">EP164_01380</name>
</gene>
<reference evidence="1 2" key="1">
    <citation type="submission" date="2019-01" db="EMBL/GenBank/DDBJ databases">
        <title>Draft genome assembly of Photorhabdus luminescens subsp. sonorensis Caborca.</title>
        <authorList>
            <person name="Duong D.A."/>
            <person name="Espinosa-Artiles P."/>
            <person name="Orozco R.A."/>
            <person name="Molnar I."/>
            <person name="Stock P."/>
        </authorList>
    </citation>
    <scope>NUCLEOTIDE SEQUENCE [LARGE SCALE GENOMIC DNA]</scope>
    <source>
        <strain evidence="1 2">Caborca</strain>
    </source>
</reference>
<dbReference type="AlphaFoldDB" id="A0A5C4RN02"/>
<name>A0A5C4RN02_PHOLU</name>
<dbReference type="SUPFAM" id="SSF103388">
    <property type="entry name" value="Virulence-associated V antigen"/>
    <property type="match status" value="2"/>
</dbReference>
<dbReference type="InterPro" id="IPR036139">
    <property type="entry name" value="Vir_assoc_V_ag_sf"/>
</dbReference>
<dbReference type="EMBL" id="SBIJ01000001">
    <property type="protein sequence ID" value="TNH45372.1"/>
    <property type="molecule type" value="Genomic_DNA"/>
</dbReference>
<protein>
    <submittedName>
        <fullName evidence="1">Virulence factor</fullName>
    </submittedName>
</protein>
<sequence length="351" mass="39970">MEIRPYHENPQLFWDDLKDVSLDKLRGSKSSKLDELVELILNKKIKIESGSDVITNDKELLKKLIAYFLPADAVVEGGHLDSQITNGIDNLKSFLNSPTLKTDWTLKDFLAAVHFNLTPDRLDDDVIDIFVSVMSGHDKKRRDLRDELAALTAELKIYSVIQSEINAKLAANGELKINDSSSFNLLDYKKYGFSDQAAFEKSAEYKLLAEIIVKSDYEKYGFSDQATFEKSDKYKQLIEEIEKSYKNQQMLPNWIKDEFKPVSIKAFLASPNKQSGAMTGLSDSYKYDKDNNRLANFSTSVNDRVNPLNNTVQEKTTRLNEASSRYNAAIEALNRFIQKYDSIMRNILGAI</sequence>
<dbReference type="PRINTS" id="PR01592">
    <property type="entry name" value="LCRVANTIGEN"/>
</dbReference>
<dbReference type="GO" id="GO:0005576">
    <property type="term" value="C:extracellular region"/>
    <property type="evidence" value="ECO:0007669"/>
    <property type="project" value="InterPro"/>
</dbReference>
<accession>A0A5C4RN02</accession>
<dbReference type="InterPro" id="IPR005413">
    <property type="entry name" value="LowCa_resp_V_Ag"/>
</dbReference>
<dbReference type="RefSeq" id="WP_139654291.1">
    <property type="nucleotide sequence ID" value="NZ_CAWOQH010000001.1"/>
</dbReference>
<comment type="caution">
    <text evidence="1">The sequence shown here is derived from an EMBL/GenBank/DDBJ whole genome shotgun (WGS) entry which is preliminary data.</text>
</comment>
<evidence type="ECO:0000313" key="1">
    <source>
        <dbReference type="EMBL" id="TNH45372.1"/>
    </source>
</evidence>
<dbReference type="Pfam" id="PF04792">
    <property type="entry name" value="LcrV"/>
    <property type="match status" value="2"/>
</dbReference>
<proteinExistence type="predicted"/>
<dbReference type="Proteomes" id="UP000307592">
    <property type="component" value="Unassembled WGS sequence"/>
</dbReference>
<evidence type="ECO:0000313" key="2">
    <source>
        <dbReference type="Proteomes" id="UP000307592"/>
    </source>
</evidence>
<organism evidence="1 2">
    <name type="scientific">Photorhabdus luminescens subsp. sonorensis</name>
    <dbReference type="NCBI Taxonomy" id="1173677"/>
    <lineage>
        <taxon>Bacteria</taxon>
        <taxon>Pseudomonadati</taxon>
        <taxon>Pseudomonadota</taxon>
        <taxon>Gammaproteobacteria</taxon>
        <taxon>Enterobacterales</taxon>
        <taxon>Morganellaceae</taxon>
        <taxon>Photorhabdus</taxon>
    </lineage>
</organism>